<gene>
    <name evidence="7" type="ORF">Aconfl_02900</name>
</gene>
<dbReference type="InterPro" id="IPR010432">
    <property type="entry name" value="RDD"/>
</dbReference>
<evidence type="ECO:0000259" key="6">
    <source>
        <dbReference type="Pfam" id="PF06271"/>
    </source>
</evidence>
<evidence type="ECO:0000256" key="5">
    <source>
        <dbReference type="SAM" id="Phobius"/>
    </source>
</evidence>
<evidence type="ECO:0000256" key="4">
    <source>
        <dbReference type="ARBA" id="ARBA00023136"/>
    </source>
</evidence>
<keyword evidence="8" id="KW-1185">Reference proteome</keyword>
<keyword evidence="2 5" id="KW-0812">Transmembrane</keyword>
<feature type="transmembrane region" description="Helical" evidence="5">
    <location>
        <begin position="110"/>
        <end position="131"/>
    </location>
</feature>
<dbReference type="EMBL" id="BTPD01000001">
    <property type="protein sequence ID" value="GMQ27648.1"/>
    <property type="molecule type" value="Genomic_DNA"/>
</dbReference>
<evidence type="ECO:0000313" key="7">
    <source>
        <dbReference type="EMBL" id="GMQ27648.1"/>
    </source>
</evidence>
<evidence type="ECO:0000256" key="3">
    <source>
        <dbReference type="ARBA" id="ARBA00022989"/>
    </source>
</evidence>
<protein>
    <submittedName>
        <fullName evidence="7">RDD family protein</fullName>
    </submittedName>
</protein>
<comment type="subcellular location">
    <subcellularLocation>
        <location evidence="1">Membrane</location>
        <topology evidence="1">Multi-pass membrane protein</topology>
    </subcellularLocation>
</comment>
<dbReference type="PANTHER" id="PTHR38480">
    <property type="entry name" value="SLR0254 PROTEIN"/>
    <property type="match status" value="1"/>
</dbReference>
<name>A0ABQ6PIW5_9BACT</name>
<keyword evidence="4 5" id="KW-0472">Membrane</keyword>
<dbReference type="Pfam" id="PF06271">
    <property type="entry name" value="RDD"/>
    <property type="match status" value="1"/>
</dbReference>
<organism evidence="7 8">
    <name type="scientific">Algoriphagus confluentis</name>
    <dbReference type="NCBI Taxonomy" id="1697556"/>
    <lineage>
        <taxon>Bacteria</taxon>
        <taxon>Pseudomonadati</taxon>
        <taxon>Bacteroidota</taxon>
        <taxon>Cytophagia</taxon>
        <taxon>Cytophagales</taxon>
        <taxon>Cyclobacteriaceae</taxon>
        <taxon>Algoriphagus</taxon>
    </lineage>
</organism>
<feature type="transmembrane region" description="Helical" evidence="5">
    <location>
        <begin position="25"/>
        <end position="50"/>
    </location>
</feature>
<keyword evidence="3 5" id="KW-1133">Transmembrane helix</keyword>
<dbReference type="PANTHER" id="PTHR38480:SF1">
    <property type="entry name" value="SLR0254 PROTEIN"/>
    <property type="match status" value="1"/>
</dbReference>
<sequence>MNSLTLETAQHIQIMQQPASLWERILAYLIDVFFLGVYIILASLTVFGLLEQKAEGSIALLTGLSLPFFLYHLLFELLMNGQSPGKHAMDIRVVKLDGSKVSFADYLIRWILRPIDLTISSGGIAVLVILLGGKGKRLGDLAAGTAVISLKKRGLKGSELLTKVAETHTPKFPQVINLNDAQIRNMKEIRLEALTTQDFKLIQSLADKTAEILQISYETKALEFINQVILDYEFYAQREE</sequence>
<dbReference type="RefSeq" id="WP_338222455.1">
    <property type="nucleotide sequence ID" value="NZ_BTPD01000001.1"/>
</dbReference>
<dbReference type="Proteomes" id="UP001338309">
    <property type="component" value="Unassembled WGS sequence"/>
</dbReference>
<evidence type="ECO:0000256" key="2">
    <source>
        <dbReference type="ARBA" id="ARBA00022692"/>
    </source>
</evidence>
<proteinExistence type="predicted"/>
<feature type="domain" description="RDD" evidence="6">
    <location>
        <begin position="19"/>
        <end position="144"/>
    </location>
</feature>
<accession>A0ABQ6PIW5</accession>
<comment type="caution">
    <text evidence="7">The sequence shown here is derived from an EMBL/GenBank/DDBJ whole genome shotgun (WGS) entry which is preliminary data.</text>
</comment>
<evidence type="ECO:0000313" key="8">
    <source>
        <dbReference type="Proteomes" id="UP001338309"/>
    </source>
</evidence>
<feature type="transmembrane region" description="Helical" evidence="5">
    <location>
        <begin position="57"/>
        <end position="75"/>
    </location>
</feature>
<reference evidence="7 8" key="1">
    <citation type="submission" date="2023-08" db="EMBL/GenBank/DDBJ databases">
        <title>Draft genome sequence of Algoriphagus confluentis.</title>
        <authorList>
            <person name="Takatani N."/>
            <person name="Hosokawa M."/>
            <person name="Sawabe T."/>
        </authorList>
    </citation>
    <scope>NUCLEOTIDE SEQUENCE [LARGE SCALE GENOMIC DNA]</scope>
    <source>
        <strain evidence="7 8">NBRC 111222</strain>
    </source>
</reference>
<evidence type="ECO:0000256" key="1">
    <source>
        <dbReference type="ARBA" id="ARBA00004141"/>
    </source>
</evidence>